<evidence type="ECO:0000256" key="4">
    <source>
        <dbReference type="SAM" id="MobiDB-lite"/>
    </source>
</evidence>
<keyword evidence="2 3" id="KW-0175">Coiled coil</keyword>
<feature type="compositionally biased region" description="Basic and acidic residues" evidence="4">
    <location>
        <begin position="338"/>
        <end position="349"/>
    </location>
</feature>
<name>B3DX42_METI4</name>
<dbReference type="EMBL" id="CP000975">
    <property type="protein sequence ID" value="ACD82182.1"/>
    <property type="molecule type" value="Genomic_DNA"/>
</dbReference>
<dbReference type="eggNOG" id="COG0845">
    <property type="taxonomic scope" value="Bacteria"/>
</dbReference>
<sequence length="737" mass="83047">MRATSSINLDSLNPKEVVSRLVDFSHKAKTIQEYLCFHGETLLSVLAGIGCLYWFIEKEKVEIVLERGELKGIAASVAEKEKFLPILYQVLENNSYRVMTGESLASVNSENLLEHHFIPIKPFDYPPFVVLHFLFPAWEKDLAPLRKELLFKGAGLLEEFFKKMGPKEGSTKASFGLSSYIQLLEALSGEYDIGRLGHVVANYSREIAGCDRTTLFVAKDYKGLPADSYQSNANFYCRFRLLSCSGVKKPSDKTEQAKILGEVGLTLAFLANEHLFPESKIRKRLKITSSSPRNAKERPTKEAHEGEKNGSIPKKASSQKEGFSFFPQAPRTGCPLADRNDNRTSENHKPKARQGIRIGFSRRDPARILSWPQPVRKYFESLPMNWIASLPLVDRGGRVSGFLLFEGREAPEPSTELLDSLRNLSGPVGQSLGMALSIDREWVWNFIFKFLMKGERGEKKKFFLKSLGGVLGLVLLLLIPVPFKIKGKAFIRPTLEITVPALVSARITQVFVRIGDGVKKDDLLLQMDPTELVLKLKEAEQDYKRHLAEADLAMNLRKETEMQVEKLNALKAATTAQKLYWDYKQTIVRSPIDGIIMGPANLPFIQGKVPQVGEVLIEIADPRSWEVKVVLREQDLIMIRRYFQMNNHPIKVQLRLAADPAATYSLKLSSGNMLIRGLEAEGEKYEFSIVLPWNSSSIDPELLKKGLRGQAAIELGMKPAAEVLFRDFINYMKIQLL</sequence>
<dbReference type="STRING" id="481448.Minf_0122"/>
<accession>B3DX42</accession>
<feature type="compositionally biased region" description="Basic and acidic residues" evidence="4">
    <location>
        <begin position="294"/>
        <end position="308"/>
    </location>
</feature>
<protein>
    <submittedName>
        <fullName evidence="5">Membrane-fusion protein, HlyD family</fullName>
    </submittedName>
</protein>
<dbReference type="GO" id="GO:0030313">
    <property type="term" value="C:cell envelope"/>
    <property type="evidence" value="ECO:0007669"/>
    <property type="project" value="UniProtKB-SubCell"/>
</dbReference>
<comment type="subcellular location">
    <subcellularLocation>
        <location evidence="1">Cell envelope</location>
    </subcellularLocation>
</comment>
<dbReference type="KEGG" id="min:Minf_0122"/>
<evidence type="ECO:0000256" key="2">
    <source>
        <dbReference type="ARBA" id="ARBA00023054"/>
    </source>
</evidence>
<dbReference type="PANTHER" id="PTHR32347">
    <property type="entry name" value="EFFLUX SYSTEM COMPONENT YKNX-RELATED"/>
    <property type="match status" value="1"/>
</dbReference>
<proteinExistence type="predicted"/>
<dbReference type="SUPFAM" id="SSF111369">
    <property type="entry name" value="HlyD-like secretion proteins"/>
    <property type="match status" value="1"/>
</dbReference>
<dbReference type="Proteomes" id="UP000009149">
    <property type="component" value="Chromosome"/>
</dbReference>
<dbReference type="Gene3D" id="2.40.50.100">
    <property type="match status" value="1"/>
</dbReference>
<organism evidence="5 6">
    <name type="scientific">Methylacidiphilum infernorum (isolate V4)</name>
    <name type="common">Methylokorus infernorum (strain V4)</name>
    <dbReference type="NCBI Taxonomy" id="481448"/>
    <lineage>
        <taxon>Bacteria</taxon>
        <taxon>Pseudomonadati</taxon>
        <taxon>Verrucomicrobiota</taxon>
        <taxon>Methylacidiphilae</taxon>
        <taxon>Methylacidiphilales</taxon>
        <taxon>Methylacidiphilaceae</taxon>
        <taxon>Methylacidiphilum (ex Ratnadevi et al. 2023)</taxon>
    </lineage>
</organism>
<gene>
    <name evidence="5" type="ordered locus">Minf_0122</name>
</gene>
<dbReference type="HOGENOM" id="CLU_376349_0_0_0"/>
<feature type="coiled-coil region" evidence="3">
    <location>
        <begin position="536"/>
        <end position="577"/>
    </location>
</feature>
<evidence type="ECO:0000256" key="3">
    <source>
        <dbReference type="SAM" id="Coils"/>
    </source>
</evidence>
<feature type="region of interest" description="Disordered" evidence="4">
    <location>
        <begin position="286"/>
        <end position="357"/>
    </location>
</feature>
<evidence type="ECO:0000256" key="1">
    <source>
        <dbReference type="ARBA" id="ARBA00004196"/>
    </source>
</evidence>
<reference evidence="5 6" key="1">
    <citation type="journal article" date="2008" name="Biol. Direct">
        <title>Complete genome sequence of the extremely acidophilic methanotroph isolate V4, Methylacidiphilum infernorum, a representative of the bacterial phylum Verrucomicrobia.</title>
        <authorList>
            <person name="Hou S."/>
            <person name="Makarova K.S."/>
            <person name="Saw J.H."/>
            <person name="Senin P."/>
            <person name="Ly B.V."/>
            <person name="Zhou Z."/>
            <person name="Ren Y."/>
            <person name="Wang J."/>
            <person name="Galperin M.Y."/>
            <person name="Omelchenko M.V."/>
            <person name="Wolf Y.I."/>
            <person name="Yutin N."/>
            <person name="Koonin E.V."/>
            <person name="Stott M.B."/>
            <person name="Mountain B.W."/>
            <person name="Crowe M.A."/>
            <person name="Smirnova A.V."/>
            <person name="Dunfield P.F."/>
            <person name="Feng L."/>
            <person name="Wang L."/>
            <person name="Alam M."/>
        </authorList>
    </citation>
    <scope>NUCLEOTIDE SEQUENCE [LARGE SCALE GENOMIC DNA]</scope>
    <source>
        <strain evidence="6">Isolate V4</strain>
    </source>
</reference>
<dbReference type="OrthoDB" id="9813967at2"/>
<dbReference type="AlphaFoldDB" id="B3DX42"/>
<evidence type="ECO:0000313" key="5">
    <source>
        <dbReference type="EMBL" id="ACD82182.1"/>
    </source>
</evidence>
<dbReference type="InterPro" id="IPR050465">
    <property type="entry name" value="UPF0194_transport"/>
</dbReference>
<dbReference type="RefSeq" id="WP_012462464.1">
    <property type="nucleotide sequence ID" value="NC_010794.1"/>
</dbReference>
<dbReference type="Gene3D" id="1.10.287.470">
    <property type="entry name" value="Helix hairpin bin"/>
    <property type="match status" value="1"/>
</dbReference>
<evidence type="ECO:0000313" key="6">
    <source>
        <dbReference type="Proteomes" id="UP000009149"/>
    </source>
</evidence>